<evidence type="ECO:0000256" key="1">
    <source>
        <dbReference type="ARBA" id="ARBA00023015"/>
    </source>
</evidence>
<dbReference type="PROSITE" id="PS51005">
    <property type="entry name" value="NAC"/>
    <property type="match status" value="1"/>
</dbReference>
<evidence type="ECO:0000256" key="4">
    <source>
        <dbReference type="ARBA" id="ARBA00023242"/>
    </source>
</evidence>
<gene>
    <name evidence="6" type="ORF">GH714_031905</name>
</gene>
<organism evidence="6 7">
    <name type="scientific">Hevea brasiliensis</name>
    <name type="common">Para rubber tree</name>
    <name type="synonym">Siphonia brasiliensis</name>
    <dbReference type="NCBI Taxonomy" id="3981"/>
    <lineage>
        <taxon>Eukaryota</taxon>
        <taxon>Viridiplantae</taxon>
        <taxon>Streptophyta</taxon>
        <taxon>Embryophyta</taxon>
        <taxon>Tracheophyta</taxon>
        <taxon>Spermatophyta</taxon>
        <taxon>Magnoliopsida</taxon>
        <taxon>eudicotyledons</taxon>
        <taxon>Gunneridae</taxon>
        <taxon>Pentapetalae</taxon>
        <taxon>rosids</taxon>
        <taxon>fabids</taxon>
        <taxon>Malpighiales</taxon>
        <taxon>Euphorbiaceae</taxon>
        <taxon>Crotonoideae</taxon>
        <taxon>Micrandreae</taxon>
        <taxon>Hevea</taxon>
    </lineage>
</organism>
<dbReference type="Gene3D" id="2.170.150.80">
    <property type="entry name" value="NAC domain"/>
    <property type="match status" value="1"/>
</dbReference>
<accession>A0A6A6LG17</accession>
<sequence length="312" mass="35516">MENNSMVSWNDEQMELPPGFRFHPTDEELITHYLSPKVLDNCFCARAIGEADLNKCEPWDLPKRAKMGEKEWYFFCVKDRKYPTGLRTNRATDAGYWKATGKDKEIYRAKTLVGMKKTLVFYKGRAPKGTKTNWVMHEYRLEGKYSVYNLPKTAKNQWVICRVFQKSSGGKKTHISGLARISSYGNELRPSSLLPPLMDSSSHNSVTRDSGGDASYVTCFSKPMEHQKPKEDMYPDIVSMPEQSIVRMLIENQGPNMTQYSKMELSQDTGLSPDISSVVINPELVRRSFEDQEDPSGSAGPVDLDCLWSYST</sequence>
<name>A0A6A6LG17_HEVBR</name>
<dbReference type="AlphaFoldDB" id="A0A6A6LG17"/>
<dbReference type="InterPro" id="IPR036093">
    <property type="entry name" value="NAC_dom_sf"/>
</dbReference>
<evidence type="ECO:0000313" key="6">
    <source>
        <dbReference type="EMBL" id="KAF2299425.1"/>
    </source>
</evidence>
<dbReference type="Pfam" id="PF02365">
    <property type="entry name" value="NAM"/>
    <property type="match status" value="1"/>
</dbReference>
<proteinExistence type="predicted"/>
<dbReference type="PANTHER" id="PTHR31744:SF219">
    <property type="entry name" value="NAC DOMAIN-CONTAINING PROTEIN 4"/>
    <property type="match status" value="1"/>
</dbReference>
<evidence type="ECO:0000256" key="2">
    <source>
        <dbReference type="ARBA" id="ARBA00023125"/>
    </source>
</evidence>
<dbReference type="GO" id="GO:0000976">
    <property type="term" value="F:transcription cis-regulatory region binding"/>
    <property type="evidence" value="ECO:0007669"/>
    <property type="project" value="UniProtKB-ARBA"/>
</dbReference>
<dbReference type="GO" id="GO:0006355">
    <property type="term" value="P:regulation of DNA-templated transcription"/>
    <property type="evidence" value="ECO:0007669"/>
    <property type="project" value="InterPro"/>
</dbReference>
<dbReference type="Proteomes" id="UP000467840">
    <property type="component" value="Chromosome 1"/>
</dbReference>
<reference evidence="6 7" key="1">
    <citation type="journal article" date="2020" name="Mol. Plant">
        <title>The Chromosome-Based Rubber Tree Genome Provides New Insights into Spurge Genome Evolution and Rubber Biosynthesis.</title>
        <authorList>
            <person name="Liu J."/>
            <person name="Shi C."/>
            <person name="Shi C.C."/>
            <person name="Li W."/>
            <person name="Zhang Q.J."/>
            <person name="Zhang Y."/>
            <person name="Li K."/>
            <person name="Lu H.F."/>
            <person name="Shi C."/>
            <person name="Zhu S.T."/>
            <person name="Xiao Z.Y."/>
            <person name="Nan H."/>
            <person name="Yue Y."/>
            <person name="Zhu X.G."/>
            <person name="Wu Y."/>
            <person name="Hong X.N."/>
            <person name="Fan G.Y."/>
            <person name="Tong Y."/>
            <person name="Zhang D."/>
            <person name="Mao C.L."/>
            <person name="Liu Y.L."/>
            <person name="Hao S.J."/>
            <person name="Liu W.Q."/>
            <person name="Lv M.Q."/>
            <person name="Zhang H.B."/>
            <person name="Liu Y."/>
            <person name="Hu-Tang G.R."/>
            <person name="Wang J.P."/>
            <person name="Wang J.H."/>
            <person name="Sun Y.H."/>
            <person name="Ni S.B."/>
            <person name="Chen W.B."/>
            <person name="Zhang X.C."/>
            <person name="Jiao Y.N."/>
            <person name="Eichler E.E."/>
            <person name="Li G.H."/>
            <person name="Liu X."/>
            <person name="Gao L.Z."/>
        </authorList>
    </citation>
    <scope>NUCLEOTIDE SEQUENCE [LARGE SCALE GENOMIC DNA]</scope>
    <source>
        <strain evidence="7">cv. GT1</strain>
        <tissue evidence="6">Leaf</tissue>
    </source>
</reference>
<protein>
    <recommendedName>
        <fullName evidence="5">NAC domain-containing protein</fullName>
    </recommendedName>
</protein>
<comment type="caution">
    <text evidence="6">The sequence shown here is derived from an EMBL/GenBank/DDBJ whole genome shotgun (WGS) entry which is preliminary data.</text>
</comment>
<evidence type="ECO:0000256" key="3">
    <source>
        <dbReference type="ARBA" id="ARBA00023163"/>
    </source>
</evidence>
<keyword evidence="1" id="KW-0805">Transcription regulation</keyword>
<keyword evidence="3" id="KW-0804">Transcription</keyword>
<keyword evidence="4" id="KW-0539">Nucleus</keyword>
<dbReference type="InterPro" id="IPR003441">
    <property type="entry name" value="NAC-dom"/>
</dbReference>
<feature type="domain" description="NAC" evidence="5">
    <location>
        <begin position="16"/>
        <end position="166"/>
    </location>
</feature>
<dbReference type="PANTHER" id="PTHR31744">
    <property type="entry name" value="PROTEIN CUP-SHAPED COTYLEDON 2-RELATED"/>
    <property type="match status" value="1"/>
</dbReference>
<dbReference type="FunFam" id="2.170.150.80:FF:000006">
    <property type="entry name" value="NAC domain-containing protein 100-like"/>
    <property type="match status" value="1"/>
</dbReference>
<dbReference type="EMBL" id="JAAGAX010000011">
    <property type="protein sequence ID" value="KAF2299425.1"/>
    <property type="molecule type" value="Genomic_DNA"/>
</dbReference>
<evidence type="ECO:0000313" key="7">
    <source>
        <dbReference type="Proteomes" id="UP000467840"/>
    </source>
</evidence>
<evidence type="ECO:0000259" key="5">
    <source>
        <dbReference type="PROSITE" id="PS51005"/>
    </source>
</evidence>
<keyword evidence="7" id="KW-1185">Reference proteome</keyword>
<keyword evidence="2" id="KW-0238">DNA-binding</keyword>
<dbReference type="SUPFAM" id="SSF101941">
    <property type="entry name" value="NAC domain"/>
    <property type="match status" value="1"/>
</dbReference>